<feature type="disulfide bond" evidence="2">
    <location>
        <begin position="90"/>
        <end position="107"/>
    </location>
</feature>
<dbReference type="InterPro" id="IPR000519">
    <property type="entry name" value="P_trefoil_dom"/>
</dbReference>
<feature type="disulfide bond" evidence="2">
    <location>
        <begin position="120"/>
        <end position="146"/>
    </location>
</feature>
<comment type="caution">
    <text evidence="4">The sequence shown here is derived from an EMBL/GenBank/DDBJ whole genome shotgun (WGS) entry which is preliminary data.</text>
</comment>
<dbReference type="InterPro" id="IPR017994">
    <property type="entry name" value="P_trefoil_chordata"/>
</dbReference>
<dbReference type="FunFam" id="4.10.110.10:FF:000006">
    <property type="entry name" value="Trefoil factor 1"/>
    <property type="match status" value="1"/>
</dbReference>
<reference evidence="5" key="1">
    <citation type="journal article" date="2017" name="bioRxiv">
        <title>Comparative analysis of the genomes of Stylophora pistillata and Acropora digitifera provides evidence for extensive differences between species of corals.</title>
        <authorList>
            <person name="Voolstra C.R."/>
            <person name="Li Y."/>
            <person name="Liew Y.J."/>
            <person name="Baumgarten S."/>
            <person name="Zoccola D."/>
            <person name="Flot J.-F."/>
            <person name="Tambutte S."/>
            <person name="Allemand D."/>
            <person name="Aranda M."/>
        </authorList>
    </citation>
    <scope>NUCLEOTIDE SEQUENCE [LARGE SCALE GENOMIC DNA]</scope>
</reference>
<sequence>MVLLGERAATRRDSLHQAIASVQGAKLQIVTGQSFYQLIWIPSRIKSCNMEGRFDVLFLLFGAVTIMADGSCHTNDRWECGWLGINQETCEARGCCWDNSDPNKKWCYVKPGTHLPDGLCPVAPSERQECGWYGIKEEECLEKSCCWDPTVPDAKWCFNQPDEPPMSCYLGYGLSGTCKYVCDPGEDHMYGMSDCEGRICCYHGFGK</sequence>
<dbReference type="Pfam" id="PF00088">
    <property type="entry name" value="Trefoil"/>
    <property type="match status" value="2"/>
</dbReference>
<dbReference type="SMART" id="SM00018">
    <property type="entry name" value="PD"/>
    <property type="match status" value="2"/>
</dbReference>
<dbReference type="PANTHER" id="PTHR13826:SF14">
    <property type="entry name" value="TREFOIL FACTOR 2"/>
    <property type="match status" value="1"/>
</dbReference>
<dbReference type="GO" id="GO:0005615">
    <property type="term" value="C:extracellular space"/>
    <property type="evidence" value="ECO:0007669"/>
    <property type="project" value="TreeGrafter"/>
</dbReference>
<dbReference type="Proteomes" id="UP000225706">
    <property type="component" value="Unassembled WGS sequence"/>
</dbReference>
<dbReference type="SUPFAM" id="SSF57492">
    <property type="entry name" value="Trefoil"/>
    <property type="match status" value="2"/>
</dbReference>
<keyword evidence="5" id="KW-1185">Reference proteome</keyword>
<dbReference type="InterPro" id="IPR044913">
    <property type="entry name" value="P_trefoil_dom_sf"/>
</dbReference>
<feature type="domain" description="P-type" evidence="3">
    <location>
        <begin position="68"/>
        <end position="111"/>
    </location>
</feature>
<dbReference type="PRINTS" id="PR00680">
    <property type="entry name" value="PTREFOIL"/>
</dbReference>
<dbReference type="OrthoDB" id="5945495at2759"/>
<dbReference type="Gene3D" id="4.10.110.10">
    <property type="entry name" value="Spasmolytic Protein, domain 1"/>
    <property type="match status" value="2"/>
</dbReference>
<organism evidence="4 5">
    <name type="scientific">Stylophora pistillata</name>
    <name type="common">Smooth cauliflower coral</name>
    <dbReference type="NCBI Taxonomy" id="50429"/>
    <lineage>
        <taxon>Eukaryota</taxon>
        <taxon>Metazoa</taxon>
        <taxon>Cnidaria</taxon>
        <taxon>Anthozoa</taxon>
        <taxon>Hexacorallia</taxon>
        <taxon>Scleractinia</taxon>
        <taxon>Astrocoeniina</taxon>
        <taxon>Pocilloporidae</taxon>
        <taxon>Stylophora</taxon>
    </lineage>
</organism>
<accession>A0A2B4ST34</accession>
<gene>
    <name evidence="4" type="ORF">AWC38_SpisGene2668</name>
</gene>
<proteinExistence type="predicted"/>
<protein>
    <submittedName>
        <fullName evidence="4">Integumentary mucin A.1</fullName>
    </submittedName>
</protein>
<evidence type="ECO:0000313" key="5">
    <source>
        <dbReference type="Proteomes" id="UP000225706"/>
    </source>
</evidence>
<evidence type="ECO:0000256" key="1">
    <source>
        <dbReference type="ARBA" id="ARBA00023157"/>
    </source>
</evidence>
<dbReference type="PROSITE" id="PS51448">
    <property type="entry name" value="P_TREFOIL_2"/>
    <property type="match status" value="2"/>
</dbReference>
<evidence type="ECO:0000313" key="4">
    <source>
        <dbReference type="EMBL" id="PFX32496.1"/>
    </source>
</evidence>
<dbReference type="CDD" id="cd00111">
    <property type="entry name" value="Trefoil"/>
    <property type="match status" value="2"/>
</dbReference>
<keyword evidence="1 2" id="KW-1015">Disulfide bond</keyword>
<feature type="domain" description="P-type" evidence="3">
    <location>
        <begin position="118"/>
        <end position="161"/>
    </location>
</feature>
<comment type="caution">
    <text evidence="2">Lacks conserved residue(s) required for the propagation of feature annotation.</text>
</comment>
<evidence type="ECO:0000256" key="2">
    <source>
        <dbReference type="PROSITE-ProRule" id="PRU00779"/>
    </source>
</evidence>
<dbReference type="EMBL" id="LSMT01000022">
    <property type="protein sequence ID" value="PFX32496.1"/>
    <property type="molecule type" value="Genomic_DNA"/>
</dbReference>
<evidence type="ECO:0000259" key="3">
    <source>
        <dbReference type="PROSITE" id="PS51448"/>
    </source>
</evidence>
<dbReference type="AlphaFoldDB" id="A0A2B4ST34"/>
<name>A0A2B4ST34_STYPI</name>
<dbReference type="PANTHER" id="PTHR13826">
    <property type="entry name" value="INTESTINAL TREFOIL FACTOR-RELATED"/>
    <property type="match status" value="1"/>
</dbReference>
<feature type="disulfide bond" evidence="2">
    <location>
        <begin position="140"/>
        <end position="157"/>
    </location>
</feature>
<feature type="disulfide bond" evidence="2">
    <location>
        <begin position="80"/>
        <end position="95"/>
    </location>
</feature>
<feature type="disulfide bond" evidence="2">
    <location>
        <begin position="130"/>
        <end position="145"/>
    </location>
</feature>